<proteinExistence type="predicted"/>
<comment type="caution">
    <text evidence="2">The sequence shown here is derived from an EMBL/GenBank/DDBJ whole genome shotgun (WGS) entry which is preliminary data.</text>
</comment>
<evidence type="ECO:0008006" key="4">
    <source>
        <dbReference type="Google" id="ProtNLM"/>
    </source>
</evidence>
<dbReference type="SUPFAM" id="SSF54427">
    <property type="entry name" value="NTF2-like"/>
    <property type="match status" value="1"/>
</dbReference>
<dbReference type="InterPro" id="IPR032710">
    <property type="entry name" value="NTF2-like_dom_sf"/>
</dbReference>
<keyword evidence="3" id="KW-1185">Reference proteome</keyword>
<evidence type="ECO:0000313" key="3">
    <source>
        <dbReference type="Proteomes" id="UP001157186"/>
    </source>
</evidence>
<accession>A0ABQ6GUN9</accession>
<reference evidence="2 3" key="1">
    <citation type="submission" date="2023-03" db="EMBL/GenBank/DDBJ databases">
        <title>Draft genome sequence of Thalassotalea insulae KCTC 62186T.</title>
        <authorList>
            <person name="Sawabe T."/>
        </authorList>
    </citation>
    <scope>NUCLEOTIDE SEQUENCE [LARGE SCALE GENOMIC DNA]</scope>
    <source>
        <strain evidence="2 3">KCTC 62186</strain>
    </source>
</reference>
<dbReference type="Proteomes" id="UP001157186">
    <property type="component" value="Unassembled WGS sequence"/>
</dbReference>
<keyword evidence="1" id="KW-0732">Signal</keyword>
<name>A0ABQ6GUN9_9GAMM</name>
<dbReference type="Gene3D" id="3.10.450.50">
    <property type="match status" value="1"/>
</dbReference>
<feature type="signal peptide" evidence="1">
    <location>
        <begin position="1"/>
        <end position="21"/>
    </location>
</feature>
<feature type="chain" id="PRO_5046929381" description="Nuclear transport factor 2 family protein" evidence="1">
    <location>
        <begin position="22"/>
        <end position="153"/>
    </location>
</feature>
<organism evidence="2 3">
    <name type="scientific">Thalassotalea insulae</name>
    <dbReference type="NCBI Taxonomy" id="2056778"/>
    <lineage>
        <taxon>Bacteria</taxon>
        <taxon>Pseudomonadati</taxon>
        <taxon>Pseudomonadota</taxon>
        <taxon>Gammaproteobacteria</taxon>
        <taxon>Alteromonadales</taxon>
        <taxon>Colwelliaceae</taxon>
        <taxon>Thalassotalea</taxon>
    </lineage>
</organism>
<gene>
    <name evidence="2" type="ORF">tinsulaeT_29730</name>
</gene>
<evidence type="ECO:0000313" key="2">
    <source>
        <dbReference type="EMBL" id="GLX79633.1"/>
    </source>
</evidence>
<protein>
    <recommendedName>
        <fullName evidence="4">Nuclear transport factor 2 family protein</fullName>
    </recommendedName>
</protein>
<sequence length="153" mass="17999">MKIIKVIIAATLLMLSGFSIAEDAEEFIATQEQLILQAYKVNDLQNKVLLDGSTEADAKALFDLFSDDFVYVHEQYGSEYTKEHLYRNTIKFMKAGKYIFKRDRYTIVELIPGRKAVALRRLQHPNHWNPNNEYHFTVFEFDGLKVKRIVEYW</sequence>
<evidence type="ECO:0000256" key="1">
    <source>
        <dbReference type="SAM" id="SignalP"/>
    </source>
</evidence>
<dbReference type="EMBL" id="BSST01000001">
    <property type="protein sequence ID" value="GLX79633.1"/>
    <property type="molecule type" value="Genomic_DNA"/>
</dbReference>